<proteinExistence type="predicted"/>
<sequence>MTPETWKPSSGQKLNSVRQMLLLQENIDSIKSLRNGVDHVRKVSRALGVEANSLVANGFEPALSLDEWPDVARDLSKTELDSFLSGHITEMSSRPCSKSNGNPLGNVIAARSVRSAVNLPVFRLLDNEAIRSTDSCLQKEEDLILCNQLRHQRSFIIHKIDKHVLAFENALNELRKEYIPLQADLKAADVKLTIMLQVC</sequence>
<dbReference type="AlphaFoldDB" id="A0A7S3ZWD3"/>
<evidence type="ECO:0000313" key="1">
    <source>
        <dbReference type="EMBL" id="CAE0696176.1"/>
    </source>
</evidence>
<protein>
    <submittedName>
        <fullName evidence="1">Uncharacterized protein</fullName>
    </submittedName>
</protein>
<name>A0A7S3ZWD3_9STRA</name>
<organism evidence="1">
    <name type="scientific">Pelagomonas calceolata</name>
    <dbReference type="NCBI Taxonomy" id="35677"/>
    <lineage>
        <taxon>Eukaryota</taxon>
        <taxon>Sar</taxon>
        <taxon>Stramenopiles</taxon>
        <taxon>Ochrophyta</taxon>
        <taxon>Pelagophyceae</taxon>
        <taxon>Pelagomonadales</taxon>
        <taxon>Pelagomonadaceae</taxon>
        <taxon>Pelagomonas</taxon>
    </lineage>
</organism>
<gene>
    <name evidence="1" type="ORF">PCAL00307_LOCUS11612</name>
</gene>
<accession>A0A7S3ZWD3</accession>
<reference evidence="1" key="1">
    <citation type="submission" date="2021-01" db="EMBL/GenBank/DDBJ databases">
        <authorList>
            <person name="Corre E."/>
            <person name="Pelletier E."/>
            <person name="Niang G."/>
            <person name="Scheremetjew M."/>
            <person name="Finn R."/>
            <person name="Kale V."/>
            <person name="Holt S."/>
            <person name="Cochrane G."/>
            <person name="Meng A."/>
            <person name="Brown T."/>
            <person name="Cohen L."/>
        </authorList>
    </citation>
    <scope>NUCLEOTIDE SEQUENCE</scope>
    <source>
        <strain evidence="1">CCMP1756</strain>
    </source>
</reference>
<dbReference type="EMBL" id="HBIW01013517">
    <property type="protein sequence ID" value="CAE0696176.1"/>
    <property type="molecule type" value="Transcribed_RNA"/>
</dbReference>